<keyword evidence="3" id="KW-1185">Reference proteome</keyword>
<dbReference type="EMBL" id="FNGH01000011">
    <property type="protein sequence ID" value="SDM28491.1"/>
    <property type="molecule type" value="Genomic_DNA"/>
</dbReference>
<name>A0A1G9RZ32_9GAMM</name>
<sequence length="44" mass="4978">KGEPEDVNAFGRFPWKAGQFLDRPEATPPADAPDVLNDDERPRR</sequence>
<evidence type="ECO:0000256" key="1">
    <source>
        <dbReference type="SAM" id="MobiDB-lite"/>
    </source>
</evidence>
<gene>
    <name evidence="2" type="ORF">SAMN05192555_11189</name>
</gene>
<evidence type="ECO:0000313" key="2">
    <source>
        <dbReference type="EMBL" id="SDM28491.1"/>
    </source>
</evidence>
<dbReference type="Proteomes" id="UP000199107">
    <property type="component" value="Unassembled WGS sequence"/>
</dbReference>
<proteinExistence type="predicted"/>
<accession>A0A1G9RZ32</accession>
<protein>
    <submittedName>
        <fullName evidence="2">Uncharacterized protein</fullName>
    </submittedName>
</protein>
<feature type="region of interest" description="Disordered" evidence="1">
    <location>
        <begin position="1"/>
        <end position="44"/>
    </location>
</feature>
<feature type="non-terminal residue" evidence="2">
    <location>
        <position position="1"/>
    </location>
</feature>
<evidence type="ECO:0000313" key="3">
    <source>
        <dbReference type="Proteomes" id="UP000199107"/>
    </source>
</evidence>
<organism evidence="2 3">
    <name type="scientific">Franzmannia pantelleriensis</name>
    <dbReference type="NCBI Taxonomy" id="48727"/>
    <lineage>
        <taxon>Bacteria</taxon>
        <taxon>Pseudomonadati</taxon>
        <taxon>Pseudomonadota</taxon>
        <taxon>Gammaproteobacteria</taxon>
        <taxon>Oceanospirillales</taxon>
        <taxon>Halomonadaceae</taxon>
        <taxon>Franzmannia</taxon>
    </lineage>
</organism>
<dbReference type="AlphaFoldDB" id="A0A1G9RZ32"/>
<reference evidence="3" key="1">
    <citation type="submission" date="2016-10" db="EMBL/GenBank/DDBJ databases">
        <authorList>
            <person name="Varghese N."/>
            <person name="Submissions S."/>
        </authorList>
    </citation>
    <scope>NUCLEOTIDE SEQUENCE [LARGE SCALE GENOMIC DNA]</scope>
    <source>
        <strain evidence="3">AAP</strain>
    </source>
</reference>